<dbReference type="Pfam" id="PF00293">
    <property type="entry name" value="NUDIX"/>
    <property type="match status" value="1"/>
</dbReference>
<dbReference type="InterPro" id="IPR000086">
    <property type="entry name" value="NUDIX_hydrolase_dom"/>
</dbReference>
<evidence type="ECO:0000256" key="3">
    <source>
        <dbReference type="ARBA" id="ARBA00011245"/>
    </source>
</evidence>
<dbReference type="Proteomes" id="UP000245790">
    <property type="component" value="Unassembled WGS sequence"/>
</dbReference>
<dbReference type="GO" id="GO:0004787">
    <property type="term" value="F:thiamine diphosphate phosphatase activity"/>
    <property type="evidence" value="ECO:0007669"/>
    <property type="project" value="InterPro"/>
</dbReference>
<comment type="similarity">
    <text evidence="2 7">Belongs to the Nudix hydrolase family. NudJ subfamily.</text>
</comment>
<evidence type="ECO:0000259" key="8">
    <source>
        <dbReference type="PROSITE" id="PS51462"/>
    </source>
</evidence>
<accession>A0A316FY32</accession>
<dbReference type="GO" id="GO:0017111">
    <property type="term" value="F:ribonucleoside triphosphate phosphatase activity"/>
    <property type="evidence" value="ECO:0007669"/>
    <property type="project" value="InterPro"/>
</dbReference>
<name>A0A316FY32_9GAMM</name>
<reference evidence="9 10" key="1">
    <citation type="submission" date="2018-05" db="EMBL/GenBank/DDBJ databases">
        <title>Genomic Encyclopedia of Type Strains, Phase IV (KMG-IV): sequencing the most valuable type-strain genomes for metagenomic binning, comparative biology and taxonomic classification.</title>
        <authorList>
            <person name="Goeker M."/>
        </authorList>
    </citation>
    <scope>NUCLEOTIDE SEQUENCE [LARGE SCALE GENOMIC DNA]</scope>
    <source>
        <strain evidence="9 10">DSM 25350</strain>
    </source>
</reference>
<evidence type="ECO:0000256" key="1">
    <source>
        <dbReference type="ARBA" id="ARBA00001946"/>
    </source>
</evidence>
<dbReference type="InterPro" id="IPR015797">
    <property type="entry name" value="NUDIX_hydrolase-like_dom_sf"/>
</dbReference>
<dbReference type="OrthoDB" id="8594221at2"/>
<comment type="subunit">
    <text evidence="3 7">Monomer.</text>
</comment>
<evidence type="ECO:0000256" key="7">
    <source>
        <dbReference type="RuleBase" id="RU364043"/>
    </source>
</evidence>
<dbReference type="InterPro" id="IPR033713">
    <property type="entry name" value="NudJ"/>
</dbReference>
<comment type="caution">
    <text evidence="9">The sequence shown here is derived from an EMBL/GenBank/DDBJ whole genome shotgun (WGS) entry which is preliminary data.</text>
</comment>
<evidence type="ECO:0000256" key="6">
    <source>
        <dbReference type="RuleBase" id="RU003476"/>
    </source>
</evidence>
<dbReference type="SUPFAM" id="SSF55811">
    <property type="entry name" value="Nudix"/>
    <property type="match status" value="1"/>
</dbReference>
<evidence type="ECO:0000256" key="5">
    <source>
        <dbReference type="ARBA" id="ARBA00022801"/>
    </source>
</evidence>
<dbReference type="PROSITE" id="PS00893">
    <property type="entry name" value="NUDIX_BOX"/>
    <property type="match status" value="1"/>
</dbReference>
<feature type="domain" description="Nudix hydrolase" evidence="8">
    <location>
        <begin position="3"/>
        <end position="139"/>
    </location>
</feature>
<dbReference type="GO" id="GO:0017110">
    <property type="term" value="F:nucleoside diphosphate phosphatase activity"/>
    <property type="evidence" value="ECO:0007669"/>
    <property type="project" value="InterPro"/>
</dbReference>
<evidence type="ECO:0000256" key="4">
    <source>
        <dbReference type="ARBA" id="ARBA00015552"/>
    </source>
</evidence>
<dbReference type="InterPro" id="IPR020476">
    <property type="entry name" value="Nudix_hydrolase"/>
</dbReference>
<dbReference type="EC" id="3.6.1.-" evidence="7"/>
<keyword evidence="10" id="KW-1185">Reference proteome</keyword>
<protein>
    <recommendedName>
        <fullName evidence="4 7">Phosphatase NudJ</fullName>
        <ecNumber evidence="7">3.6.1.-</ecNumber>
    </recommendedName>
</protein>
<dbReference type="RefSeq" id="WP_109762419.1">
    <property type="nucleotide sequence ID" value="NZ_QGGU01000003.1"/>
</dbReference>
<organism evidence="9 10">
    <name type="scientific">Pleionea mediterranea</name>
    <dbReference type="NCBI Taxonomy" id="523701"/>
    <lineage>
        <taxon>Bacteria</taxon>
        <taxon>Pseudomonadati</taxon>
        <taxon>Pseudomonadota</taxon>
        <taxon>Gammaproteobacteria</taxon>
        <taxon>Oceanospirillales</taxon>
        <taxon>Pleioneaceae</taxon>
        <taxon>Pleionea</taxon>
    </lineage>
</organism>
<dbReference type="PROSITE" id="PS51462">
    <property type="entry name" value="NUDIX"/>
    <property type="match status" value="1"/>
</dbReference>
<keyword evidence="5 6" id="KW-0378">Hydrolase</keyword>
<proteinExistence type="inferred from homology"/>
<dbReference type="AlphaFoldDB" id="A0A316FY32"/>
<dbReference type="PRINTS" id="PR00502">
    <property type="entry name" value="NUDIXFAMILY"/>
</dbReference>
<gene>
    <name evidence="7" type="primary">nudJ</name>
    <name evidence="9" type="ORF">C8D97_103109</name>
</gene>
<dbReference type="InterPro" id="IPR020084">
    <property type="entry name" value="NUDIX_hydrolase_CS"/>
</dbReference>
<dbReference type="Gene3D" id="3.90.79.10">
    <property type="entry name" value="Nucleoside Triphosphate Pyrophosphohydrolase"/>
    <property type="match status" value="1"/>
</dbReference>
<dbReference type="PANTHER" id="PTHR43736">
    <property type="entry name" value="ADP-RIBOSE PYROPHOSPHATASE"/>
    <property type="match status" value="1"/>
</dbReference>
<dbReference type="CDD" id="cd03675">
    <property type="entry name" value="NUDIX_Hydrolase"/>
    <property type="match status" value="1"/>
</dbReference>
<evidence type="ECO:0000313" key="9">
    <source>
        <dbReference type="EMBL" id="PWK53282.1"/>
    </source>
</evidence>
<sequence length="171" mass="19459">MSSIHVTVAAIIVKKDDKDHQYLIVEERNSKGKTVYNQPAGHVEPEESIEQAVIREVYEETGLNFTPQFLVGNYFLSPATNGKHYLRFCFYGEVEDCSKLAPQDDDIVAAHWMSLEQIVGLGRQLRSALVLQCLSDFLDNKRYPLSQFHFTSNELELADLCYTRLPSNKDG</sequence>
<dbReference type="PANTHER" id="PTHR43736:SF1">
    <property type="entry name" value="DIHYDRONEOPTERIN TRIPHOSPHATE DIPHOSPHATASE"/>
    <property type="match status" value="1"/>
</dbReference>
<dbReference type="EMBL" id="QGGU01000003">
    <property type="protein sequence ID" value="PWK53282.1"/>
    <property type="molecule type" value="Genomic_DNA"/>
</dbReference>
<evidence type="ECO:0000313" key="10">
    <source>
        <dbReference type="Proteomes" id="UP000245790"/>
    </source>
</evidence>
<keyword evidence="7" id="KW-0460">Magnesium</keyword>
<evidence type="ECO:0000256" key="2">
    <source>
        <dbReference type="ARBA" id="ARBA00007608"/>
    </source>
</evidence>
<comment type="cofactor">
    <cofactor evidence="1 7">
        <name>Mg(2+)</name>
        <dbReference type="ChEBI" id="CHEBI:18420"/>
    </cofactor>
</comment>